<dbReference type="SUPFAM" id="SSF54506">
    <property type="entry name" value="Diaminopimelate epimerase-like"/>
    <property type="match status" value="1"/>
</dbReference>
<organism evidence="3">
    <name type="scientific">hydrothermal vent metagenome</name>
    <dbReference type="NCBI Taxonomy" id="652676"/>
    <lineage>
        <taxon>unclassified sequences</taxon>
        <taxon>metagenomes</taxon>
        <taxon>ecological metagenomes</taxon>
    </lineage>
</organism>
<sequence length="168" mass="18762">MQFYKFQANGNDFLLVDDRKGLFSASREEIARFCHRQFGIGADGLILLKSSGSYDFDMVYFNADGRPAEMCGNGGRSIAALAYMKGVAGKEMLFSASDGVHEAKIENVSAGKRIFDVSLKMQDVKEVKVTDDGWFLNTGVPHFVRFVSPVETVDVLRTGREIRNDKRF</sequence>
<dbReference type="GO" id="GO:0008837">
    <property type="term" value="F:diaminopimelate epimerase activity"/>
    <property type="evidence" value="ECO:0007669"/>
    <property type="project" value="UniProtKB-EC"/>
</dbReference>
<dbReference type="EC" id="5.1.1.7" evidence="3"/>
<feature type="non-terminal residue" evidence="3">
    <location>
        <position position="168"/>
    </location>
</feature>
<dbReference type="Pfam" id="PF01678">
    <property type="entry name" value="DAP_epimerase"/>
    <property type="match status" value="1"/>
</dbReference>
<dbReference type="PANTHER" id="PTHR31689">
    <property type="entry name" value="DIAMINOPIMELATE EPIMERASE, CHLOROPLASTIC"/>
    <property type="match status" value="1"/>
</dbReference>
<protein>
    <submittedName>
        <fullName evidence="3">Diaminopimelate epimerase</fullName>
        <ecNumber evidence="3">5.1.1.7</ecNumber>
    </submittedName>
</protein>
<keyword evidence="2 3" id="KW-0413">Isomerase</keyword>
<dbReference type="NCBIfam" id="TIGR00652">
    <property type="entry name" value="DapF"/>
    <property type="match status" value="1"/>
</dbReference>
<gene>
    <name evidence="3" type="ORF">MNBD_BACTEROID07-965</name>
</gene>
<accession>A0A3B0UER1</accession>
<comment type="similarity">
    <text evidence="1">Belongs to the diaminopimelate epimerase family.</text>
</comment>
<dbReference type="Gene3D" id="3.10.310.10">
    <property type="entry name" value="Diaminopimelate Epimerase, Chain A, domain 1"/>
    <property type="match status" value="1"/>
</dbReference>
<evidence type="ECO:0000313" key="3">
    <source>
        <dbReference type="EMBL" id="VAW29485.1"/>
    </source>
</evidence>
<dbReference type="PANTHER" id="PTHR31689:SF0">
    <property type="entry name" value="DIAMINOPIMELATE EPIMERASE"/>
    <property type="match status" value="1"/>
</dbReference>
<dbReference type="AlphaFoldDB" id="A0A3B0UER1"/>
<name>A0A3B0UER1_9ZZZZ</name>
<proteinExistence type="inferred from homology"/>
<dbReference type="GO" id="GO:0009089">
    <property type="term" value="P:lysine biosynthetic process via diaminopimelate"/>
    <property type="evidence" value="ECO:0007669"/>
    <property type="project" value="InterPro"/>
</dbReference>
<reference evidence="3" key="1">
    <citation type="submission" date="2018-06" db="EMBL/GenBank/DDBJ databases">
        <authorList>
            <person name="Zhirakovskaya E."/>
        </authorList>
    </citation>
    <scope>NUCLEOTIDE SEQUENCE</scope>
</reference>
<dbReference type="EMBL" id="UOET01000373">
    <property type="protein sequence ID" value="VAW29485.1"/>
    <property type="molecule type" value="Genomic_DNA"/>
</dbReference>
<evidence type="ECO:0000256" key="2">
    <source>
        <dbReference type="ARBA" id="ARBA00023235"/>
    </source>
</evidence>
<evidence type="ECO:0000256" key="1">
    <source>
        <dbReference type="ARBA" id="ARBA00010219"/>
    </source>
</evidence>
<dbReference type="GO" id="GO:0005829">
    <property type="term" value="C:cytosol"/>
    <property type="evidence" value="ECO:0007669"/>
    <property type="project" value="TreeGrafter"/>
</dbReference>
<dbReference type="InterPro" id="IPR001653">
    <property type="entry name" value="DAP_epimerase_DapF"/>
</dbReference>